<proteinExistence type="inferred from homology"/>
<evidence type="ECO:0000256" key="1">
    <source>
        <dbReference type="ARBA" id="ARBA00004141"/>
    </source>
</evidence>
<feature type="domain" description="Cation/H+ exchanger transmembrane" evidence="12">
    <location>
        <begin position="9"/>
        <end position="185"/>
    </location>
</feature>
<feature type="transmembrane region" description="Helical" evidence="11">
    <location>
        <begin position="84"/>
        <end position="103"/>
    </location>
</feature>
<keyword evidence="8" id="KW-0406">Ion transport</keyword>
<dbReference type="EMBL" id="CAKKNT010000001">
    <property type="protein sequence ID" value="CAH0417640.1"/>
    <property type="molecule type" value="Genomic_DNA"/>
</dbReference>
<evidence type="ECO:0000256" key="10">
    <source>
        <dbReference type="ARBA" id="ARBA00023201"/>
    </source>
</evidence>
<feature type="transmembrane region" description="Helical" evidence="11">
    <location>
        <begin position="170"/>
        <end position="187"/>
    </location>
</feature>
<feature type="domain" description="Cation/H+ exchanger transmembrane" evidence="12">
    <location>
        <begin position="196"/>
        <end position="316"/>
    </location>
</feature>
<dbReference type="PANTHER" id="PTHR43562">
    <property type="entry name" value="NAPA-TYPE SODIUM/HYDROGEN ANTIPORTER"/>
    <property type="match status" value="1"/>
</dbReference>
<dbReference type="Proteomes" id="UP000789719">
    <property type="component" value="Unassembled WGS sequence"/>
</dbReference>
<feature type="transmembrane region" description="Helical" evidence="11">
    <location>
        <begin position="109"/>
        <end position="130"/>
    </location>
</feature>
<dbReference type="RefSeq" id="WP_230097771.1">
    <property type="nucleotide sequence ID" value="NZ_CAKKNT010000001.1"/>
</dbReference>
<evidence type="ECO:0000256" key="5">
    <source>
        <dbReference type="ARBA" id="ARBA00022692"/>
    </source>
</evidence>
<feature type="transmembrane region" description="Helical" evidence="11">
    <location>
        <begin position="232"/>
        <end position="250"/>
    </location>
</feature>
<keyword evidence="6 11" id="KW-1133">Transmembrane helix</keyword>
<evidence type="ECO:0000256" key="3">
    <source>
        <dbReference type="ARBA" id="ARBA00022448"/>
    </source>
</evidence>
<sequence length="319" mass="33896">MFAIFCLVIAALIGGWLVTKVNLPAVIGQMLAGLLLGPSLLNLSLPMDWLHLASELGVWLLMYEAGLAVDAAALKANFSIANRVAWLGAFVPFGVFWAIELWLHQTLLIASFSGLVFAATSISITLAVLGTHHQLGSRIGSIILGAAIIDDMIAILGLTAVTFVTSGAGVNLTNFLPLIWFILGFISRRVTRLATINHHLITAATWTVIPLFFAGIGAQINVATLIPMFGPLIIWTLIAVATKMLGAYIASKWSGLSNLTAAAIGSGMVARGEMALVILTAGLASQLITTSQFTFYTAVVTLTTVLAPLIMEPLFKRLR</sequence>
<comment type="similarity">
    <text evidence="2">Belongs to the monovalent cation:proton antiporter 2 (CPA2) transporter (TC 2.A.37) family.</text>
</comment>
<evidence type="ECO:0000256" key="6">
    <source>
        <dbReference type="ARBA" id="ARBA00022989"/>
    </source>
</evidence>
<keyword evidence="14" id="KW-1185">Reference proteome</keyword>
<comment type="caution">
    <text evidence="13">The sequence shown here is derived from an EMBL/GenBank/DDBJ whole genome shotgun (WGS) entry which is preliminary data.</text>
</comment>
<evidence type="ECO:0000256" key="4">
    <source>
        <dbReference type="ARBA" id="ARBA00022449"/>
    </source>
</evidence>
<reference evidence="13 14" key="1">
    <citation type="submission" date="2021-11" db="EMBL/GenBank/DDBJ databases">
        <authorList>
            <person name="Depoorter E."/>
        </authorList>
    </citation>
    <scope>NUCLEOTIDE SEQUENCE [LARGE SCALE GENOMIC DNA]</scope>
    <source>
        <strain evidence="13 14">LMG 24286</strain>
    </source>
</reference>
<comment type="subcellular location">
    <subcellularLocation>
        <location evidence="1">Membrane</location>
        <topology evidence="1">Multi-pass membrane protein</topology>
    </subcellularLocation>
</comment>
<feature type="transmembrane region" description="Helical" evidence="11">
    <location>
        <begin position="49"/>
        <end position="72"/>
    </location>
</feature>
<dbReference type="Gene3D" id="1.20.1530.20">
    <property type="match status" value="1"/>
</dbReference>
<keyword evidence="9 11" id="KW-0472">Membrane</keyword>
<keyword evidence="10" id="KW-0739">Sodium transport</keyword>
<keyword evidence="4" id="KW-0050">Antiport</keyword>
<evidence type="ECO:0000256" key="11">
    <source>
        <dbReference type="SAM" id="Phobius"/>
    </source>
</evidence>
<gene>
    <name evidence="13" type="primary">gerN</name>
    <name evidence="13" type="ORF">WGH24286_00052</name>
</gene>
<evidence type="ECO:0000259" key="12">
    <source>
        <dbReference type="Pfam" id="PF00999"/>
    </source>
</evidence>
<evidence type="ECO:0000313" key="14">
    <source>
        <dbReference type="Proteomes" id="UP000789719"/>
    </source>
</evidence>
<keyword evidence="5 11" id="KW-0812">Transmembrane</keyword>
<dbReference type="InterPro" id="IPR038770">
    <property type="entry name" value="Na+/solute_symporter_sf"/>
</dbReference>
<dbReference type="Pfam" id="PF00999">
    <property type="entry name" value="Na_H_Exchanger"/>
    <property type="match status" value="2"/>
</dbReference>
<feature type="transmembrane region" description="Helical" evidence="11">
    <location>
        <begin position="262"/>
        <end position="287"/>
    </location>
</feature>
<evidence type="ECO:0000256" key="8">
    <source>
        <dbReference type="ARBA" id="ARBA00023065"/>
    </source>
</evidence>
<evidence type="ECO:0000313" key="13">
    <source>
        <dbReference type="EMBL" id="CAH0417640.1"/>
    </source>
</evidence>
<feature type="transmembrane region" description="Helical" evidence="11">
    <location>
        <begin position="142"/>
        <end position="164"/>
    </location>
</feature>
<keyword evidence="3" id="KW-0813">Transport</keyword>
<feature type="transmembrane region" description="Helical" evidence="11">
    <location>
        <begin position="199"/>
        <end position="220"/>
    </location>
</feature>
<accession>A0ABM8Z8I3</accession>
<evidence type="ECO:0000256" key="2">
    <source>
        <dbReference type="ARBA" id="ARBA00005551"/>
    </source>
</evidence>
<name>A0ABM8Z8I3_9LACO</name>
<dbReference type="PANTHER" id="PTHR43562:SF3">
    <property type="entry name" value="SODIUM ION_PROTON EXCHANGER (EUROFUNG)"/>
    <property type="match status" value="1"/>
</dbReference>
<organism evidence="13 14">
    <name type="scientific">Periweissella ghanensis</name>
    <dbReference type="NCBI Taxonomy" id="467997"/>
    <lineage>
        <taxon>Bacteria</taxon>
        <taxon>Bacillati</taxon>
        <taxon>Bacillota</taxon>
        <taxon>Bacilli</taxon>
        <taxon>Lactobacillales</taxon>
        <taxon>Lactobacillaceae</taxon>
        <taxon>Periweissella</taxon>
    </lineage>
</organism>
<evidence type="ECO:0000256" key="9">
    <source>
        <dbReference type="ARBA" id="ARBA00023136"/>
    </source>
</evidence>
<evidence type="ECO:0000256" key="7">
    <source>
        <dbReference type="ARBA" id="ARBA00023053"/>
    </source>
</evidence>
<keyword evidence="7" id="KW-0915">Sodium</keyword>
<dbReference type="InterPro" id="IPR006153">
    <property type="entry name" value="Cation/H_exchanger_TM"/>
</dbReference>
<feature type="transmembrane region" description="Helical" evidence="11">
    <location>
        <begin position="293"/>
        <end position="311"/>
    </location>
</feature>
<protein>
    <submittedName>
        <fullName evidence="13">Na(+)/H(+)-K(+) antiporter GerN</fullName>
    </submittedName>
</protein>